<keyword evidence="2" id="KW-1133">Transmembrane helix</keyword>
<dbReference type="SUPFAM" id="SSF48452">
    <property type="entry name" value="TPR-like"/>
    <property type="match status" value="2"/>
</dbReference>
<organism evidence="3 4">
    <name type="scientific">Clostridium luticellarii</name>
    <dbReference type="NCBI Taxonomy" id="1691940"/>
    <lineage>
        <taxon>Bacteria</taxon>
        <taxon>Bacillati</taxon>
        <taxon>Bacillota</taxon>
        <taxon>Clostridia</taxon>
        <taxon>Eubacteriales</taxon>
        <taxon>Clostridiaceae</taxon>
        <taxon>Clostridium</taxon>
    </lineage>
</organism>
<reference evidence="3 4" key="1">
    <citation type="submission" date="2018-03" db="EMBL/GenBank/DDBJ databases">
        <title>Genome sequence of Clostridium luticellarii DSM 29923.</title>
        <authorList>
            <person name="Poehlein A."/>
            <person name="Daniel R."/>
        </authorList>
    </citation>
    <scope>NUCLEOTIDE SEQUENCE [LARGE SCALE GENOMIC DNA]</scope>
    <source>
        <strain evidence="3 4">DSM 29923</strain>
    </source>
</reference>
<keyword evidence="2" id="KW-0812">Transmembrane</keyword>
<sequence length="406" mass="46606">MDKSQKIYNKALDKYNKGYIGKSMELCDESISISIKNGAAINLKGLLLYLKGDLKGARKIWEMNYEVNGDKVAQRYIQGSEEDEIRFNLYKRALVLIKELKINEALKLLERCAESDYNYIEINNYSALCYIKKGSYNRALEKINNVLKVDVDNLQAKKNVKLLRDMNVIKKEFNVKKTVCISAAVLCAVSLLFIGIYTGRLNFKNHFANKDNVAKVEKVKKTKENFKDNPNTNNIEIFSEGDMENYIQNKDYDSMYLQLGKWKDKKLNSDEGEVLSRASQILSGEGCLYFYNLGSKYLGNGDYASAISYFRKAYEYGAKSDIYPHITYFLANSIDLSGDLKSASKYYSEYDKNFPQGSYEETVLYRLAVIYKDMDISISKNYARKLIDTYPLSIYNNSVINDIISS</sequence>
<proteinExistence type="predicted"/>
<dbReference type="SMART" id="SM00028">
    <property type="entry name" value="TPR"/>
    <property type="match status" value="3"/>
</dbReference>
<feature type="repeat" description="TPR" evidence="1">
    <location>
        <begin position="287"/>
        <end position="320"/>
    </location>
</feature>
<dbReference type="Gene3D" id="1.25.40.10">
    <property type="entry name" value="Tetratricopeptide repeat domain"/>
    <property type="match status" value="2"/>
</dbReference>
<comment type="caution">
    <text evidence="3">The sequence shown here is derived from an EMBL/GenBank/DDBJ whole genome shotgun (WGS) entry which is preliminary data.</text>
</comment>
<keyword evidence="4" id="KW-1185">Reference proteome</keyword>
<dbReference type="AlphaFoldDB" id="A0A2T0BSG3"/>
<keyword evidence="1" id="KW-0802">TPR repeat</keyword>
<evidence type="ECO:0000313" key="3">
    <source>
        <dbReference type="EMBL" id="PRR86755.1"/>
    </source>
</evidence>
<dbReference type="PROSITE" id="PS50005">
    <property type="entry name" value="TPR"/>
    <property type="match status" value="1"/>
</dbReference>
<protein>
    <submittedName>
        <fullName evidence="3">Tetratricopeptide repeat protein</fullName>
    </submittedName>
</protein>
<dbReference type="RefSeq" id="WP_106007748.1">
    <property type="nucleotide sequence ID" value="NZ_JALCPJ010000009.1"/>
</dbReference>
<dbReference type="OrthoDB" id="1938848at2"/>
<feature type="transmembrane region" description="Helical" evidence="2">
    <location>
        <begin position="179"/>
        <end position="197"/>
    </location>
</feature>
<evidence type="ECO:0000256" key="2">
    <source>
        <dbReference type="SAM" id="Phobius"/>
    </source>
</evidence>
<dbReference type="InterPro" id="IPR011990">
    <property type="entry name" value="TPR-like_helical_dom_sf"/>
</dbReference>
<evidence type="ECO:0000256" key="1">
    <source>
        <dbReference type="PROSITE-ProRule" id="PRU00339"/>
    </source>
</evidence>
<accession>A0A2T0BSG3</accession>
<dbReference type="Pfam" id="PF13174">
    <property type="entry name" value="TPR_6"/>
    <property type="match status" value="1"/>
</dbReference>
<dbReference type="Pfam" id="PF13432">
    <property type="entry name" value="TPR_16"/>
    <property type="match status" value="1"/>
</dbReference>
<dbReference type="InterPro" id="IPR019734">
    <property type="entry name" value="TPR_rpt"/>
</dbReference>
<keyword evidence="2" id="KW-0472">Membrane</keyword>
<dbReference type="EMBL" id="PVXP01000002">
    <property type="protein sequence ID" value="PRR86755.1"/>
    <property type="molecule type" value="Genomic_DNA"/>
</dbReference>
<gene>
    <name evidence="3" type="ORF">CLLU_02390</name>
</gene>
<dbReference type="Proteomes" id="UP000237798">
    <property type="component" value="Unassembled WGS sequence"/>
</dbReference>
<evidence type="ECO:0000313" key="4">
    <source>
        <dbReference type="Proteomes" id="UP000237798"/>
    </source>
</evidence>
<name>A0A2T0BSG3_9CLOT</name>